<reference evidence="1 2" key="1">
    <citation type="journal article" date="2012" name="PLoS Pathog.">
        <title>Diverse lifestyles and strategies of plant pathogenesis encoded in the genomes of eighteen Dothideomycetes fungi.</title>
        <authorList>
            <person name="Ohm R.A."/>
            <person name="Feau N."/>
            <person name="Henrissat B."/>
            <person name="Schoch C.L."/>
            <person name="Horwitz B.A."/>
            <person name="Barry K.W."/>
            <person name="Condon B.J."/>
            <person name="Copeland A.C."/>
            <person name="Dhillon B."/>
            <person name="Glaser F."/>
            <person name="Hesse C.N."/>
            <person name="Kosti I."/>
            <person name="LaButti K."/>
            <person name="Lindquist E.A."/>
            <person name="Lucas S."/>
            <person name="Salamov A.A."/>
            <person name="Bradshaw R.E."/>
            <person name="Ciuffetti L."/>
            <person name="Hamelin R.C."/>
            <person name="Kema G.H.J."/>
            <person name="Lawrence C."/>
            <person name="Scott J.A."/>
            <person name="Spatafora J.W."/>
            <person name="Turgeon B.G."/>
            <person name="de Wit P.J.G.M."/>
            <person name="Zhong S."/>
            <person name="Goodwin S.B."/>
            <person name="Grigoriev I.V."/>
        </authorList>
    </citation>
    <scope>NUCLEOTIDE SEQUENCE [LARGE SCALE GENOMIC DNA]</scope>
    <source>
        <strain evidence="1 2">CIRAD86</strain>
    </source>
</reference>
<evidence type="ECO:0000313" key="2">
    <source>
        <dbReference type="Proteomes" id="UP000016932"/>
    </source>
</evidence>
<dbReference type="Proteomes" id="UP000016932">
    <property type="component" value="Unassembled WGS sequence"/>
</dbReference>
<sequence length="57" mass="6054">MNILYNAVALSASSLPLLCKPGLITYQAEEGRQKLQGIVGAKVGTATWITFPTSSED</sequence>
<evidence type="ECO:0000313" key="1">
    <source>
        <dbReference type="EMBL" id="EME80106.1"/>
    </source>
</evidence>
<keyword evidence="2" id="KW-1185">Reference proteome</keyword>
<gene>
    <name evidence="1" type="ORF">MYCFIDRAFT_177083</name>
</gene>
<dbReference type="KEGG" id="pfj:MYCFIDRAFT_177083"/>
<proteinExistence type="predicted"/>
<accession>M3A668</accession>
<dbReference type="GeneID" id="19333686"/>
<dbReference type="EMBL" id="KB446561">
    <property type="protein sequence ID" value="EME80106.1"/>
    <property type="molecule type" value="Genomic_DNA"/>
</dbReference>
<dbReference type="HOGENOM" id="CLU_2997481_0_0_1"/>
<name>M3A668_PSEFD</name>
<dbReference type="VEuPathDB" id="FungiDB:MYCFIDRAFT_177083"/>
<dbReference type="AlphaFoldDB" id="M3A668"/>
<organism evidence="1 2">
    <name type="scientific">Pseudocercospora fijiensis (strain CIRAD86)</name>
    <name type="common">Black leaf streak disease fungus</name>
    <name type="synonym">Mycosphaerella fijiensis</name>
    <dbReference type="NCBI Taxonomy" id="383855"/>
    <lineage>
        <taxon>Eukaryota</taxon>
        <taxon>Fungi</taxon>
        <taxon>Dikarya</taxon>
        <taxon>Ascomycota</taxon>
        <taxon>Pezizomycotina</taxon>
        <taxon>Dothideomycetes</taxon>
        <taxon>Dothideomycetidae</taxon>
        <taxon>Mycosphaerellales</taxon>
        <taxon>Mycosphaerellaceae</taxon>
        <taxon>Pseudocercospora</taxon>
    </lineage>
</organism>
<protein>
    <submittedName>
        <fullName evidence="1">Uncharacterized protein</fullName>
    </submittedName>
</protein>
<dbReference type="RefSeq" id="XP_007929156.1">
    <property type="nucleotide sequence ID" value="XM_007930965.1"/>
</dbReference>